<accession>A0AAE1XZE5</accession>
<sequence length="147" mass="16407">MIPAHALPLLSLFLWLGPAPKRDLMSKSNPKKRPPLEASPPKPFLSYASDDSSINPKAGVSNMCKVVHRDDVDSLVGCPMEGLGHLLLSRLPDCYGNPFVFPSLFFYLRFGDATSNICISFYRLLLFILAMVKRYNKMRANFEAALS</sequence>
<evidence type="ECO:0000256" key="2">
    <source>
        <dbReference type="SAM" id="Phobius"/>
    </source>
</evidence>
<keyword evidence="5" id="KW-1185">Reference proteome</keyword>
<protein>
    <submittedName>
        <fullName evidence="4">Uncharacterized protein</fullName>
    </submittedName>
</protein>
<dbReference type="Proteomes" id="UP001293254">
    <property type="component" value="Unassembled WGS sequence"/>
</dbReference>
<keyword evidence="3" id="KW-0732">Signal</keyword>
<evidence type="ECO:0000256" key="3">
    <source>
        <dbReference type="SAM" id="SignalP"/>
    </source>
</evidence>
<feature type="chain" id="PRO_5042253389" evidence="3">
    <location>
        <begin position="22"/>
        <end position="147"/>
    </location>
</feature>
<comment type="caution">
    <text evidence="4">The sequence shown here is derived from an EMBL/GenBank/DDBJ whole genome shotgun (WGS) entry which is preliminary data.</text>
</comment>
<feature type="region of interest" description="Disordered" evidence="1">
    <location>
        <begin position="25"/>
        <end position="51"/>
    </location>
</feature>
<keyword evidence="2" id="KW-1133">Transmembrane helix</keyword>
<gene>
    <name evidence="4" type="ORF">Salat_2043100</name>
</gene>
<evidence type="ECO:0000313" key="4">
    <source>
        <dbReference type="EMBL" id="KAK4420926.1"/>
    </source>
</evidence>
<dbReference type="EMBL" id="JACGWO010000008">
    <property type="protein sequence ID" value="KAK4420926.1"/>
    <property type="molecule type" value="Genomic_DNA"/>
</dbReference>
<organism evidence="4 5">
    <name type="scientific">Sesamum alatum</name>
    <dbReference type="NCBI Taxonomy" id="300844"/>
    <lineage>
        <taxon>Eukaryota</taxon>
        <taxon>Viridiplantae</taxon>
        <taxon>Streptophyta</taxon>
        <taxon>Embryophyta</taxon>
        <taxon>Tracheophyta</taxon>
        <taxon>Spermatophyta</taxon>
        <taxon>Magnoliopsida</taxon>
        <taxon>eudicotyledons</taxon>
        <taxon>Gunneridae</taxon>
        <taxon>Pentapetalae</taxon>
        <taxon>asterids</taxon>
        <taxon>lamiids</taxon>
        <taxon>Lamiales</taxon>
        <taxon>Pedaliaceae</taxon>
        <taxon>Sesamum</taxon>
    </lineage>
</organism>
<dbReference type="AlphaFoldDB" id="A0AAE1XZE5"/>
<reference evidence="4" key="2">
    <citation type="journal article" date="2024" name="Plant">
        <title>Genomic evolution and insights into agronomic trait innovations of Sesamum species.</title>
        <authorList>
            <person name="Miao H."/>
            <person name="Wang L."/>
            <person name="Qu L."/>
            <person name="Liu H."/>
            <person name="Sun Y."/>
            <person name="Le M."/>
            <person name="Wang Q."/>
            <person name="Wei S."/>
            <person name="Zheng Y."/>
            <person name="Lin W."/>
            <person name="Duan Y."/>
            <person name="Cao H."/>
            <person name="Xiong S."/>
            <person name="Wang X."/>
            <person name="Wei L."/>
            <person name="Li C."/>
            <person name="Ma Q."/>
            <person name="Ju M."/>
            <person name="Zhao R."/>
            <person name="Li G."/>
            <person name="Mu C."/>
            <person name="Tian Q."/>
            <person name="Mei H."/>
            <person name="Zhang T."/>
            <person name="Gao T."/>
            <person name="Zhang H."/>
        </authorList>
    </citation>
    <scope>NUCLEOTIDE SEQUENCE</scope>
    <source>
        <strain evidence="4">3651</strain>
    </source>
</reference>
<keyword evidence="2" id="KW-0472">Membrane</keyword>
<name>A0AAE1XZE5_9LAMI</name>
<reference evidence="4" key="1">
    <citation type="submission" date="2020-06" db="EMBL/GenBank/DDBJ databases">
        <authorList>
            <person name="Li T."/>
            <person name="Hu X."/>
            <person name="Zhang T."/>
            <person name="Song X."/>
            <person name="Zhang H."/>
            <person name="Dai N."/>
            <person name="Sheng W."/>
            <person name="Hou X."/>
            <person name="Wei L."/>
        </authorList>
    </citation>
    <scope>NUCLEOTIDE SEQUENCE</scope>
    <source>
        <strain evidence="4">3651</strain>
        <tissue evidence="4">Leaf</tissue>
    </source>
</reference>
<evidence type="ECO:0000256" key="1">
    <source>
        <dbReference type="SAM" id="MobiDB-lite"/>
    </source>
</evidence>
<evidence type="ECO:0000313" key="5">
    <source>
        <dbReference type="Proteomes" id="UP001293254"/>
    </source>
</evidence>
<feature type="signal peptide" evidence="3">
    <location>
        <begin position="1"/>
        <end position="21"/>
    </location>
</feature>
<proteinExistence type="predicted"/>
<keyword evidence="2" id="KW-0812">Transmembrane</keyword>
<feature type="transmembrane region" description="Helical" evidence="2">
    <location>
        <begin position="113"/>
        <end position="132"/>
    </location>
</feature>